<evidence type="ECO:0000313" key="3">
    <source>
        <dbReference type="Proteomes" id="UP000289996"/>
    </source>
</evidence>
<proteinExistence type="predicted"/>
<keyword evidence="1" id="KW-0812">Transmembrane</keyword>
<evidence type="ECO:0000256" key="1">
    <source>
        <dbReference type="SAM" id="Phobius"/>
    </source>
</evidence>
<protein>
    <submittedName>
        <fullName evidence="2">Uncharacterized protein</fullName>
    </submittedName>
</protein>
<accession>A0A660E1Q8</accession>
<gene>
    <name evidence="2" type="ORF">MUDAN_MDHGFNIF_03499</name>
</gene>
<organism evidence="2 3">
    <name type="scientific">Lactiplantibacillus mudanjiangensis</name>
    <dbReference type="NCBI Taxonomy" id="1296538"/>
    <lineage>
        <taxon>Bacteria</taxon>
        <taxon>Bacillati</taxon>
        <taxon>Bacillota</taxon>
        <taxon>Bacilli</taxon>
        <taxon>Lactobacillales</taxon>
        <taxon>Lactobacillaceae</taxon>
        <taxon>Lactiplantibacillus</taxon>
    </lineage>
</organism>
<dbReference type="AlphaFoldDB" id="A0A660E1Q8"/>
<reference evidence="2 3" key="1">
    <citation type="submission" date="2018-11" db="EMBL/GenBank/DDBJ databases">
        <authorList>
            <person name="Wuyts S."/>
        </authorList>
    </citation>
    <scope>NUCLEOTIDE SEQUENCE [LARGE SCALE GENOMIC DNA]</scope>
    <source>
        <strain evidence="2">Lactobacillus mudanjiangensis AMBF249</strain>
    </source>
</reference>
<keyword evidence="1" id="KW-0472">Membrane</keyword>
<keyword evidence="1" id="KW-1133">Transmembrane helix</keyword>
<sequence>MVISYQEIIKREKISCLKNGIVVNAILNSWSFFVQNVFWLVLKSTALTKYVIEELIVRCWIEVNI</sequence>
<evidence type="ECO:0000313" key="2">
    <source>
        <dbReference type="EMBL" id="VDG29363.1"/>
    </source>
</evidence>
<keyword evidence="3" id="KW-1185">Reference proteome</keyword>
<name>A0A660E1Q8_9LACO</name>
<dbReference type="EMBL" id="UYIG01000137">
    <property type="protein sequence ID" value="VDG29363.1"/>
    <property type="molecule type" value="Genomic_DNA"/>
</dbReference>
<dbReference type="Proteomes" id="UP000289996">
    <property type="component" value="Unassembled WGS sequence"/>
</dbReference>
<feature type="transmembrane region" description="Helical" evidence="1">
    <location>
        <begin position="21"/>
        <end position="42"/>
    </location>
</feature>